<evidence type="ECO:0000313" key="2">
    <source>
        <dbReference type="Proteomes" id="UP000218785"/>
    </source>
</evidence>
<proteinExistence type="predicted"/>
<reference evidence="1 2" key="1">
    <citation type="submission" date="2017-06" db="EMBL/GenBank/DDBJ databases">
        <title>Genome sequencing of cyanobaciteial culture collection at National Institute for Environmental Studies (NIES).</title>
        <authorList>
            <person name="Hirose Y."/>
            <person name="Shimura Y."/>
            <person name="Fujisawa T."/>
            <person name="Nakamura Y."/>
            <person name="Kawachi M."/>
        </authorList>
    </citation>
    <scope>NUCLEOTIDE SEQUENCE [LARGE SCALE GENOMIC DNA]</scope>
    <source>
        <strain evidence="1 2">NIES-37</strain>
    </source>
</reference>
<protein>
    <submittedName>
        <fullName evidence="1">Uncharacterized protein</fullName>
    </submittedName>
</protein>
<evidence type="ECO:0000313" key="1">
    <source>
        <dbReference type="EMBL" id="BAY96937.1"/>
    </source>
</evidence>
<dbReference type="AlphaFoldDB" id="A0A1Z4MU26"/>
<keyword evidence="2" id="KW-1185">Reference proteome</keyword>
<dbReference type="KEGG" id="ttq:NIES37_08740"/>
<gene>
    <name evidence="1" type="ORF">NIES37_08740</name>
</gene>
<dbReference type="EMBL" id="AP018248">
    <property type="protein sequence ID" value="BAY96937.1"/>
    <property type="molecule type" value="Genomic_DNA"/>
</dbReference>
<name>A0A1Z4MU26_9CYAN</name>
<dbReference type="RefSeq" id="WP_096574071.1">
    <property type="nucleotide sequence ID" value="NZ_CAWNJS010000001.1"/>
</dbReference>
<dbReference type="Proteomes" id="UP000218785">
    <property type="component" value="Chromosome"/>
</dbReference>
<accession>A0A1Z4MU26</accession>
<organism evidence="1 2">
    <name type="scientific">Tolypothrix tenuis PCC 7101</name>
    <dbReference type="NCBI Taxonomy" id="231146"/>
    <lineage>
        <taxon>Bacteria</taxon>
        <taxon>Bacillati</taxon>
        <taxon>Cyanobacteriota</taxon>
        <taxon>Cyanophyceae</taxon>
        <taxon>Nostocales</taxon>
        <taxon>Tolypothrichaceae</taxon>
        <taxon>Tolypothrix</taxon>
    </lineage>
</organism>
<sequence>MIQEIQLLTTNLETALIYELRYQLTPQIQDELLFYLHKELDIEPLLSNELNLMWTMFDSKSKKKVETAKLSLATSGFCNLWAKAGAYLDFCINVLNCAIDGKDGASIKI</sequence>